<feature type="compositionally biased region" description="Basic and acidic residues" evidence="1">
    <location>
        <begin position="91"/>
        <end position="101"/>
    </location>
</feature>
<dbReference type="InterPro" id="IPR004291">
    <property type="entry name" value="Transposase_IS66_central"/>
</dbReference>
<feature type="region of interest" description="Disordered" evidence="1">
    <location>
        <begin position="48"/>
        <end position="101"/>
    </location>
</feature>
<evidence type="ECO:0000256" key="1">
    <source>
        <dbReference type="SAM" id="MobiDB-lite"/>
    </source>
</evidence>
<feature type="compositionally biased region" description="Pro residues" evidence="1">
    <location>
        <begin position="362"/>
        <end position="371"/>
    </location>
</feature>
<feature type="domain" description="Transposase IS66 central" evidence="2">
    <location>
        <begin position="160"/>
        <end position="435"/>
    </location>
</feature>
<keyword evidence="5" id="KW-1185">Reference proteome</keyword>
<sequence length="481" mass="54089">MTISDINVDEALERVRQQLKEDHTVSPSLRSAIDVLMLLVKLMADRLATSSRNSSKPPSQDPNRQRRSRTKGNRRPGGQPGHEGTTLAPVDHPDDVVSLPIDRRTLPKGRTYCAVDIEKRQVKDILIQSIVTEYQAEVLEDDLGRRHVAPFPADVTRPIQYGPRLKAHVVYLSQYQLLPYARIRELLASQCDLWLSTGTLFAFNQEAYQRAEAFAAWVTPALREAATVHADETGIQIGGKRYWLHSASNDALTCLAPHAKRGQEAMDAIGILPHVHGVLVHDHWKPYYRYTDCRHALCNAHHLRELIGVWENDPQAWAKALHDLLLEMNHAVDAAGGYLSAEEAKQWRTRYRHCLAEGDAECPPPTPPPPGKRGRAKRTKARNLLERLQAYEDDVLRFLEDPAAPFTNNQGERDLRMTKVQQKISGCFRAWEGAEIFCRMRSFLSMAVKQGLAAHTALEQLFAGEVPAFYATGRKESGSVS</sequence>
<dbReference type="PANTHER" id="PTHR33678">
    <property type="entry name" value="BLL1576 PROTEIN"/>
    <property type="match status" value="1"/>
</dbReference>
<feature type="domain" description="DUF6444" evidence="3">
    <location>
        <begin position="17"/>
        <end position="86"/>
    </location>
</feature>
<dbReference type="InterPro" id="IPR052344">
    <property type="entry name" value="Transposase-related"/>
</dbReference>
<feature type="compositionally biased region" description="Polar residues" evidence="1">
    <location>
        <begin position="48"/>
        <end position="62"/>
    </location>
</feature>
<feature type="compositionally biased region" description="Basic residues" evidence="1">
    <location>
        <begin position="65"/>
        <end position="74"/>
    </location>
</feature>
<feature type="region of interest" description="Disordered" evidence="1">
    <location>
        <begin position="358"/>
        <end position="378"/>
    </location>
</feature>
<evidence type="ECO:0000313" key="5">
    <source>
        <dbReference type="Proteomes" id="UP001165308"/>
    </source>
</evidence>
<dbReference type="RefSeq" id="WP_250083470.1">
    <property type="nucleotide sequence ID" value="NZ_JAMJPJ010000032.1"/>
</dbReference>
<comment type="caution">
    <text evidence="4">The sequence shown here is derived from an EMBL/GenBank/DDBJ whole genome shotgun (WGS) entry which is preliminary data.</text>
</comment>
<dbReference type="NCBIfam" id="NF033517">
    <property type="entry name" value="transpos_IS66"/>
    <property type="match status" value="1"/>
</dbReference>
<gene>
    <name evidence="4" type="ORF">M8006_14675</name>
</gene>
<name>A0ABT0SU14_9GAMM</name>
<dbReference type="InterPro" id="IPR045618">
    <property type="entry name" value="DUF6444"/>
</dbReference>
<dbReference type="Pfam" id="PF20042">
    <property type="entry name" value="DUF6444"/>
    <property type="match status" value="1"/>
</dbReference>
<protein>
    <submittedName>
        <fullName evidence="4">IS66 family transposase</fullName>
    </submittedName>
</protein>
<proteinExistence type="predicted"/>
<evidence type="ECO:0000259" key="3">
    <source>
        <dbReference type="Pfam" id="PF20042"/>
    </source>
</evidence>
<organism evidence="4 5">
    <name type="scientific">Halomonas llamarensis</name>
    <dbReference type="NCBI Taxonomy" id="2945104"/>
    <lineage>
        <taxon>Bacteria</taxon>
        <taxon>Pseudomonadati</taxon>
        <taxon>Pseudomonadota</taxon>
        <taxon>Gammaproteobacteria</taxon>
        <taxon>Oceanospirillales</taxon>
        <taxon>Halomonadaceae</taxon>
        <taxon>Halomonas</taxon>
    </lineage>
</organism>
<evidence type="ECO:0000259" key="2">
    <source>
        <dbReference type="Pfam" id="PF03050"/>
    </source>
</evidence>
<dbReference type="Proteomes" id="UP001165308">
    <property type="component" value="Unassembled WGS sequence"/>
</dbReference>
<accession>A0ABT0SU14</accession>
<dbReference type="Pfam" id="PF03050">
    <property type="entry name" value="DDE_Tnp_IS66"/>
    <property type="match status" value="1"/>
</dbReference>
<evidence type="ECO:0000313" key="4">
    <source>
        <dbReference type="EMBL" id="MCL7931207.1"/>
    </source>
</evidence>
<dbReference type="EMBL" id="JAMJPJ010000032">
    <property type="protein sequence ID" value="MCL7931207.1"/>
    <property type="molecule type" value="Genomic_DNA"/>
</dbReference>
<dbReference type="PANTHER" id="PTHR33678:SF1">
    <property type="entry name" value="BLL1576 PROTEIN"/>
    <property type="match status" value="1"/>
</dbReference>
<reference evidence="4" key="1">
    <citation type="submission" date="2022-05" db="EMBL/GenBank/DDBJ databases">
        <title>Halomonas geminus sp. nov. and Halomonas llamarensis sp. nov. isolated from high-altitude salars of the Atacama Desert.</title>
        <authorList>
            <person name="Hintersatz C."/>
            <person name="Rojas L.A."/>
            <person name="Wei T.-S."/>
            <person name="Kutschke S."/>
            <person name="Lehmann F."/>
            <person name="Jain R."/>
            <person name="Pollmann K."/>
        </authorList>
    </citation>
    <scope>NUCLEOTIDE SEQUENCE</scope>
    <source>
        <strain evidence="4">ATCHA</strain>
    </source>
</reference>